<dbReference type="RefSeq" id="WP_188823503.1">
    <property type="nucleotide sequence ID" value="NZ_BMLK01000039.1"/>
</dbReference>
<organism evidence="10 11">
    <name type="scientific">Novosphingobium indicum</name>
    <dbReference type="NCBI Taxonomy" id="462949"/>
    <lineage>
        <taxon>Bacteria</taxon>
        <taxon>Pseudomonadati</taxon>
        <taxon>Pseudomonadota</taxon>
        <taxon>Alphaproteobacteria</taxon>
        <taxon>Sphingomonadales</taxon>
        <taxon>Sphingomonadaceae</taxon>
        <taxon>Novosphingobium</taxon>
    </lineage>
</organism>
<comment type="caution">
    <text evidence="10">The sequence shown here is derived from an EMBL/GenBank/DDBJ whole genome shotgun (WGS) entry which is preliminary data.</text>
</comment>
<dbReference type="Pfam" id="PF02771">
    <property type="entry name" value="Acyl-CoA_dh_N"/>
    <property type="match status" value="1"/>
</dbReference>
<evidence type="ECO:0000256" key="2">
    <source>
        <dbReference type="ARBA" id="ARBA00009347"/>
    </source>
</evidence>
<feature type="domain" description="Acyl-CoA dehydrogenase/oxidase C-terminal" evidence="7">
    <location>
        <begin position="242"/>
        <end position="370"/>
    </location>
</feature>
<dbReference type="Gene3D" id="1.10.540.10">
    <property type="entry name" value="Acyl-CoA dehydrogenase/oxidase, N-terminal domain"/>
    <property type="match status" value="1"/>
</dbReference>
<feature type="domain" description="Acyl-CoA dehydrogenase/oxidase N-terminal" evidence="9">
    <location>
        <begin position="7"/>
        <end position="116"/>
    </location>
</feature>
<sequence>MDLKYSSEQDLLRDSAFGYLSSVYDYHARCRIVAGKEAIDRSIWAKFAELGWLALPIPEEDEGIGGDAVDLSVVMEALGSRLVVEPFLPTVVLGAGLIDLLATGEQRAILAEVAQGTAMLALAHQERGVPFGSPRVETRAERSGEGWSIRGAKILAIGAGLADHVLVPARISGAIDDAEGVGVFVVSRGTPGLELTEYPIADGRRAADLSIDIAGLSDSALLGGCENALPALEQVIDKAIAASCAYVVGGLDMLIRLTRDYTAGRSQFGKPLGRFQVVQHRLAEMQVKRIEARAAMQLAAIRCDGPRIERIRAISAAKVKVSEAARYIAHQAVQLHGGMGLTEELSVGTYLKHVLTFERLLGDTDDHLRRYAQLLADGRIDVRRGLVNEGAEA</sequence>
<dbReference type="Pfam" id="PF00441">
    <property type="entry name" value="Acyl-CoA_dh_1"/>
    <property type="match status" value="1"/>
</dbReference>
<keyword evidence="11" id="KW-1185">Reference proteome</keyword>
<evidence type="ECO:0000259" key="8">
    <source>
        <dbReference type="Pfam" id="PF02770"/>
    </source>
</evidence>
<evidence type="ECO:0000256" key="1">
    <source>
        <dbReference type="ARBA" id="ARBA00001974"/>
    </source>
</evidence>
<dbReference type="Gene3D" id="1.20.140.10">
    <property type="entry name" value="Butyryl-CoA Dehydrogenase, subunit A, domain 3"/>
    <property type="match status" value="1"/>
</dbReference>
<dbReference type="InterPro" id="IPR006091">
    <property type="entry name" value="Acyl-CoA_Oxase/DH_mid-dom"/>
</dbReference>
<feature type="domain" description="Acyl-CoA oxidase/dehydrogenase middle" evidence="8">
    <location>
        <begin position="121"/>
        <end position="208"/>
    </location>
</feature>
<evidence type="ECO:0000313" key="10">
    <source>
        <dbReference type="EMBL" id="GGN61739.1"/>
    </source>
</evidence>
<protein>
    <submittedName>
        <fullName evidence="10">Acyl-CoA dehydrogenase</fullName>
    </submittedName>
</protein>
<keyword evidence="5 6" id="KW-0560">Oxidoreductase</keyword>
<keyword evidence="3 6" id="KW-0285">Flavoprotein</keyword>
<evidence type="ECO:0000259" key="9">
    <source>
        <dbReference type="Pfam" id="PF02771"/>
    </source>
</evidence>
<dbReference type="InterPro" id="IPR046373">
    <property type="entry name" value="Acyl-CoA_Oxase/DH_mid-dom_sf"/>
</dbReference>
<evidence type="ECO:0000259" key="7">
    <source>
        <dbReference type="Pfam" id="PF00441"/>
    </source>
</evidence>
<comment type="similarity">
    <text evidence="2 6">Belongs to the acyl-CoA dehydrogenase family.</text>
</comment>
<dbReference type="Gene3D" id="2.40.110.10">
    <property type="entry name" value="Butyryl-CoA Dehydrogenase, subunit A, domain 2"/>
    <property type="match status" value="1"/>
</dbReference>
<evidence type="ECO:0000256" key="6">
    <source>
        <dbReference type="RuleBase" id="RU362125"/>
    </source>
</evidence>
<evidence type="ECO:0000256" key="5">
    <source>
        <dbReference type="ARBA" id="ARBA00023002"/>
    </source>
</evidence>
<dbReference type="SUPFAM" id="SSF47203">
    <property type="entry name" value="Acyl-CoA dehydrogenase C-terminal domain-like"/>
    <property type="match status" value="1"/>
</dbReference>
<dbReference type="PANTHER" id="PTHR43884">
    <property type="entry name" value="ACYL-COA DEHYDROGENASE"/>
    <property type="match status" value="1"/>
</dbReference>
<dbReference type="InterPro" id="IPR009100">
    <property type="entry name" value="AcylCoA_DH/oxidase_NM_dom_sf"/>
</dbReference>
<dbReference type="InterPro" id="IPR036250">
    <property type="entry name" value="AcylCo_DH-like_C"/>
</dbReference>
<dbReference type="Proteomes" id="UP000605099">
    <property type="component" value="Unassembled WGS sequence"/>
</dbReference>
<evidence type="ECO:0000256" key="3">
    <source>
        <dbReference type="ARBA" id="ARBA00022630"/>
    </source>
</evidence>
<dbReference type="Pfam" id="PF02770">
    <property type="entry name" value="Acyl-CoA_dh_M"/>
    <property type="match status" value="1"/>
</dbReference>
<gene>
    <name evidence="10" type="ORF">GCM10011349_44680</name>
</gene>
<proteinExistence type="inferred from homology"/>
<dbReference type="InterPro" id="IPR037069">
    <property type="entry name" value="AcylCoA_DH/ox_N_sf"/>
</dbReference>
<dbReference type="InterPro" id="IPR013786">
    <property type="entry name" value="AcylCoA_DH/ox_N"/>
</dbReference>
<dbReference type="CDD" id="cd00567">
    <property type="entry name" value="ACAD"/>
    <property type="match status" value="1"/>
</dbReference>
<dbReference type="EMBL" id="BMLK01000039">
    <property type="protein sequence ID" value="GGN61739.1"/>
    <property type="molecule type" value="Genomic_DNA"/>
</dbReference>
<dbReference type="PANTHER" id="PTHR43884:SF20">
    <property type="entry name" value="ACYL-COA DEHYDROGENASE FADE28"/>
    <property type="match status" value="1"/>
</dbReference>
<dbReference type="SUPFAM" id="SSF56645">
    <property type="entry name" value="Acyl-CoA dehydrogenase NM domain-like"/>
    <property type="match status" value="1"/>
</dbReference>
<keyword evidence="4 6" id="KW-0274">FAD</keyword>
<reference evidence="11" key="1">
    <citation type="journal article" date="2019" name="Int. J. Syst. Evol. Microbiol.">
        <title>The Global Catalogue of Microorganisms (GCM) 10K type strain sequencing project: providing services to taxonomists for standard genome sequencing and annotation.</title>
        <authorList>
            <consortium name="The Broad Institute Genomics Platform"/>
            <consortium name="The Broad Institute Genome Sequencing Center for Infectious Disease"/>
            <person name="Wu L."/>
            <person name="Ma J."/>
        </authorList>
    </citation>
    <scope>NUCLEOTIDE SEQUENCE [LARGE SCALE GENOMIC DNA]</scope>
    <source>
        <strain evidence="11">CGMCC 1.6784</strain>
    </source>
</reference>
<dbReference type="InterPro" id="IPR009075">
    <property type="entry name" value="AcylCo_DH/oxidase_C"/>
</dbReference>
<accession>A0ABQ2K1N2</accession>
<evidence type="ECO:0000256" key="4">
    <source>
        <dbReference type="ARBA" id="ARBA00022827"/>
    </source>
</evidence>
<evidence type="ECO:0000313" key="11">
    <source>
        <dbReference type="Proteomes" id="UP000605099"/>
    </source>
</evidence>
<comment type="cofactor">
    <cofactor evidence="1 6">
        <name>FAD</name>
        <dbReference type="ChEBI" id="CHEBI:57692"/>
    </cofactor>
</comment>
<name>A0ABQ2K1N2_9SPHN</name>